<evidence type="ECO:0000256" key="1">
    <source>
        <dbReference type="SAM" id="Phobius"/>
    </source>
</evidence>
<feature type="transmembrane region" description="Helical" evidence="1">
    <location>
        <begin position="20"/>
        <end position="42"/>
    </location>
</feature>
<feature type="transmembrane region" description="Helical" evidence="1">
    <location>
        <begin position="186"/>
        <end position="207"/>
    </location>
</feature>
<dbReference type="AlphaFoldDB" id="A0A7G9T922"/>
<name>A0A7G9T922_PSEMX</name>
<accession>A0A7G9T922</accession>
<feature type="transmembrane region" description="Helical" evidence="1">
    <location>
        <begin position="160"/>
        <end position="180"/>
    </location>
</feature>
<organism evidence="2 3">
    <name type="scientific">Pseudoxanthomonas mexicana</name>
    <dbReference type="NCBI Taxonomy" id="128785"/>
    <lineage>
        <taxon>Bacteria</taxon>
        <taxon>Pseudomonadati</taxon>
        <taxon>Pseudomonadota</taxon>
        <taxon>Gammaproteobacteria</taxon>
        <taxon>Lysobacterales</taxon>
        <taxon>Lysobacteraceae</taxon>
        <taxon>Pseudoxanthomonas</taxon>
    </lineage>
</organism>
<protein>
    <submittedName>
        <fullName evidence="2">DUF998 domain-containing protein</fullName>
    </submittedName>
</protein>
<keyword evidence="1" id="KW-0472">Membrane</keyword>
<dbReference type="GeneID" id="81471629"/>
<dbReference type="Proteomes" id="UP000515838">
    <property type="component" value="Chromosome"/>
</dbReference>
<reference evidence="2 3" key="1">
    <citation type="submission" date="2020-08" db="EMBL/GenBank/DDBJ databases">
        <title>Streptomycin Non-resistant strain, P. mexicana.</title>
        <authorList>
            <person name="Ganesh-Kumar S."/>
            <person name="Zhe T."/>
            <person name="Yu Z."/>
            <person name="Min Y."/>
        </authorList>
    </citation>
    <scope>NUCLEOTIDE SEQUENCE [LARGE SCALE GENOMIC DNA]</scope>
    <source>
        <strain evidence="2 3">GTZY2</strain>
    </source>
</reference>
<keyword evidence="1" id="KW-1133">Transmembrane helix</keyword>
<feature type="transmembrane region" description="Helical" evidence="1">
    <location>
        <begin position="127"/>
        <end position="148"/>
    </location>
</feature>
<feature type="transmembrane region" description="Helical" evidence="1">
    <location>
        <begin position="96"/>
        <end position="115"/>
    </location>
</feature>
<evidence type="ECO:0000313" key="2">
    <source>
        <dbReference type="EMBL" id="QNN76597.1"/>
    </source>
</evidence>
<dbReference type="InterPro" id="IPR009339">
    <property type="entry name" value="DUF998"/>
</dbReference>
<dbReference type="RefSeq" id="WP_187572371.1">
    <property type="nucleotide sequence ID" value="NZ_CP060731.1"/>
</dbReference>
<proteinExistence type="predicted"/>
<dbReference type="EMBL" id="CP060731">
    <property type="protein sequence ID" value="QNN76597.1"/>
    <property type="molecule type" value="Genomic_DNA"/>
</dbReference>
<dbReference type="Pfam" id="PF06197">
    <property type="entry name" value="DUF998"/>
    <property type="match status" value="1"/>
</dbReference>
<feature type="transmembrane region" description="Helical" evidence="1">
    <location>
        <begin position="62"/>
        <end position="84"/>
    </location>
</feature>
<evidence type="ECO:0000313" key="3">
    <source>
        <dbReference type="Proteomes" id="UP000515838"/>
    </source>
</evidence>
<keyword evidence="1" id="KW-0812">Transmembrane</keyword>
<sequence length="220" mass="23407">MSDTAPLHPEPLHGGAAGLAARLAILGALLFLGVAGGLQLVRDDLAWQQATLSQYLRGPYGLLLRTMYCLLAVAIVALAMGLYVQLAPRARSAAPVLLLCAGSLALAGVAIGDSWLPQVAPDFHLMFHHVCAITAFLCVVSGMVVQAWRFRLDAAWRRHFPLAAAWSGACFVLLWVHALWPPAGRGWVQKLLIALIVAAMLLAGAWLHQAARRADGGAGR</sequence>
<gene>
    <name evidence="2" type="ORF">IAE60_11640</name>
</gene>